<dbReference type="OrthoDB" id="5531646at2"/>
<dbReference type="Proteomes" id="UP000238348">
    <property type="component" value="Chromosome"/>
</dbReference>
<accession>A0A2L0ES61</accession>
<name>A0A2L0ES61_SORCE</name>
<feature type="region of interest" description="Disordered" evidence="1">
    <location>
        <begin position="302"/>
        <end position="334"/>
    </location>
</feature>
<proteinExistence type="predicted"/>
<dbReference type="RefSeq" id="WP_159397003.1">
    <property type="nucleotide sequence ID" value="NZ_CP012673.1"/>
</dbReference>
<evidence type="ECO:0000256" key="1">
    <source>
        <dbReference type="SAM" id="MobiDB-lite"/>
    </source>
</evidence>
<sequence>MERCRRGISCFVQLAAVALSLGLAAGCGGIRSSYVPTAGSPRPMRPKPPEDVEVFLSKPDRSAQEVGMLEVQQDVGNDADPNALMNELRRVAAERGCDGVLVSGANDSVAGARWMQLGAGALHTRTLKGYRATCLVFTDTRSYDPPRGGGGFVFGAGMAASAAACTGASLTWSASAPGWFSCSGAPADLGLKATAALGFCADLLCRVELKVEPKGGSAAAWRDEVRAIRAALERKYGRPAIQEGSEPPDCATSTELCATSARFTHADRWSWPSGERLDLTPRGLAGPAGRPALPHRADIPLVQERSPCPAGCPRVAGGGPGAEPRGALRQAGPR</sequence>
<evidence type="ECO:0000313" key="3">
    <source>
        <dbReference type="Proteomes" id="UP000238348"/>
    </source>
</evidence>
<reference evidence="2 3" key="1">
    <citation type="submission" date="2015-09" db="EMBL/GenBank/DDBJ databases">
        <title>Sorangium comparison.</title>
        <authorList>
            <person name="Zaburannyi N."/>
            <person name="Bunk B."/>
            <person name="Overmann J."/>
            <person name="Mueller R."/>
        </authorList>
    </citation>
    <scope>NUCLEOTIDE SEQUENCE [LARGE SCALE GENOMIC DNA]</scope>
    <source>
        <strain evidence="2 3">So ce26</strain>
    </source>
</reference>
<gene>
    <name evidence="2" type="ORF">SOCE26_035520</name>
</gene>
<dbReference type="EMBL" id="CP012673">
    <property type="protein sequence ID" value="AUX42125.1"/>
    <property type="molecule type" value="Genomic_DNA"/>
</dbReference>
<organism evidence="2 3">
    <name type="scientific">Sorangium cellulosum</name>
    <name type="common">Polyangium cellulosum</name>
    <dbReference type="NCBI Taxonomy" id="56"/>
    <lineage>
        <taxon>Bacteria</taxon>
        <taxon>Pseudomonadati</taxon>
        <taxon>Myxococcota</taxon>
        <taxon>Polyangia</taxon>
        <taxon>Polyangiales</taxon>
        <taxon>Polyangiaceae</taxon>
        <taxon>Sorangium</taxon>
    </lineage>
</organism>
<dbReference type="PROSITE" id="PS51257">
    <property type="entry name" value="PROKAR_LIPOPROTEIN"/>
    <property type="match status" value="1"/>
</dbReference>
<feature type="compositionally biased region" description="Low complexity" evidence="1">
    <location>
        <begin position="322"/>
        <end position="334"/>
    </location>
</feature>
<protein>
    <submittedName>
        <fullName evidence="2">Uncharacterized protein</fullName>
    </submittedName>
</protein>
<dbReference type="AlphaFoldDB" id="A0A2L0ES61"/>
<evidence type="ECO:0000313" key="2">
    <source>
        <dbReference type="EMBL" id="AUX42125.1"/>
    </source>
</evidence>